<organism evidence="12 13">
    <name type="scientific">Raphidocelis subcapitata</name>
    <dbReference type="NCBI Taxonomy" id="307507"/>
    <lineage>
        <taxon>Eukaryota</taxon>
        <taxon>Viridiplantae</taxon>
        <taxon>Chlorophyta</taxon>
        <taxon>core chlorophytes</taxon>
        <taxon>Chlorophyceae</taxon>
        <taxon>CS clade</taxon>
        <taxon>Sphaeropleales</taxon>
        <taxon>Selenastraceae</taxon>
        <taxon>Raphidocelis</taxon>
    </lineage>
</organism>
<evidence type="ECO:0000256" key="3">
    <source>
        <dbReference type="ARBA" id="ARBA00022448"/>
    </source>
</evidence>
<name>A0A2V0P8G3_9CHLO</name>
<accession>A0A2V0P8G3</accession>
<dbReference type="PANTHER" id="PTHR12966:SF0">
    <property type="entry name" value="NADH DEHYDROGENASE [UBIQUINONE] 1 ALPHA SUBCOMPLEX SUBUNIT 13"/>
    <property type="match status" value="1"/>
</dbReference>
<evidence type="ECO:0000256" key="9">
    <source>
        <dbReference type="ARBA" id="ARBA00023128"/>
    </source>
</evidence>
<comment type="function">
    <text evidence="11">Complex I functions in the transfer of electrons from NADH to the respiratory chain. Accessory subunit of the mitochondrial membrane respiratory chain NADH dehydrogenase (Complex I), that is believed not to be involved in catalysis.</text>
</comment>
<dbReference type="Proteomes" id="UP000247498">
    <property type="component" value="Unassembled WGS sequence"/>
</dbReference>
<evidence type="ECO:0000313" key="12">
    <source>
        <dbReference type="EMBL" id="GBF93375.1"/>
    </source>
</evidence>
<keyword evidence="7 11" id="KW-0249">Electron transport</keyword>
<dbReference type="OrthoDB" id="3308at2759"/>
<keyword evidence="9 11" id="KW-0496">Mitochondrion</keyword>
<dbReference type="FunCoup" id="A0A2V0P8G3">
    <property type="interactions" value="1735"/>
</dbReference>
<dbReference type="STRING" id="307507.A0A2V0P8G3"/>
<evidence type="ECO:0000256" key="5">
    <source>
        <dbReference type="ARBA" id="ARBA00022692"/>
    </source>
</evidence>
<dbReference type="GO" id="GO:0005743">
    <property type="term" value="C:mitochondrial inner membrane"/>
    <property type="evidence" value="ECO:0007669"/>
    <property type="project" value="UniProtKB-SubCell"/>
</dbReference>
<dbReference type="InParanoid" id="A0A2V0P8G3"/>
<dbReference type="PANTHER" id="PTHR12966">
    <property type="entry name" value="NADH DEHYDROGENASE UBIQUINONE 1 ALPHA SUBCOMPLEX SUBUNIT 13"/>
    <property type="match status" value="1"/>
</dbReference>
<keyword evidence="10 11" id="KW-0472">Membrane</keyword>
<evidence type="ECO:0000256" key="10">
    <source>
        <dbReference type="ARBA" id="ARBA00023136"/>
    </source>
</evidence>
<dbReference type="InterPro" id="IPR009346">
    <property type="entry name" value="GRIM-19"/>
</dbReference>
<keyword evidence="3 11" id="KW-0813">Transport</keyword>
<evidence type="ECO:0000313" key="13">
    <source>
        <dbReference type="Proteomes" id="UP000247498"/>
    </source>
</evidence>
<protein>
    <recommendedName>
        <fullName evidence="11">NADH dehydrogenase [ubiquinone] 1 alpha subcomplex subunit 13</fullName>
    </recommendedName>
</protein>
<evidence type="ECO:0000256" key="2">
    <source>
        <dbReference type="ARBA" id="ARBA00007312"/>
    </source>
</evidence>
<gene>
    <name evidence="12" type="ORF">Rsub_06413</name>
</gene>
<dbReference type="EMBL" id="BDRX01000040">
    <property type="protein sequence ID" value="GBF93375.1"/>
    <property type="molecule type" value="Genomic_DNA"/>
</dbReference>
<dbReference type="AlphaFoldDB" id="A0A2V0P8G3"/>
<evidence type="ECO:0000256" key="8">
    <source>
        <dbReference type="ARBA" id="ARBA00022989"/>
    </source>
</evidence>
<dbReference type="GO" id="GO:0045271">
    <property type="term" value="C:respiratory chain complex I"/>
    <property type="evidence" value="ECO:0007669"/>
    <property type="project" value="UniProtKB-UniRule"/>
</dbReference>
<feature type="transmembrane region" description="Helical" evidence="11">
    <location>
        <begin position="45"/>
        <end position="62"/>
    </location>
</feature>
<evidence type="ECO:0000256" key="4">
    <source>
        <dbReference type="ARBA" id="ARBA00022660"/>
    </source>
</evidence>
<sequence length="145" mass="15957">MTEVIKRGFPGMKSVKDLPVLQDGPPPGGFPAIRIERRLPSTGPAGVTIFAVGAAVSAYGYYKIYNMIQQRKADTRELELTRAPLIPVLQAEDDIRWCARRKQQLEEEARIMKDVPGWVVGAPTSATGRHIPAPRPAGIWDPALQ</sequence>
<keyword evidence="6 11" id="KW-0999">Mitochondrion inner membrane</keyword>
<keyword evidence="8 11" id="KW-1133">Transmembrane helix</keyword>
<comment type="subcellular location">
    <subcellularLocation>
        <location evidence="1 11">Mitochondrion inner membrane</location>
        <topology evidence="1 11">Single-pass membrane protein</topology>
        <orientation evidence="1 11">Matrix side</orientation>
    </subcellularLocation>
</comment>
<evidence type="ECO:0000256" key="7">
    <source>
        <dbReference type="ARBA" id="ARBA00022982"/>
    </source>
</evidence>
<keyword evidence="4 11" id="KW-0679">Respiratory chain</keyword>
<keyword evidence="13" id="KW-1185">Reference proteome</keyword>
<dbReference type="Pfam" id="PF06212">
    <property type="entry name" value="GRIM-19"/>
    <property type="match status" value="1"/>
</dbReference>
<evidence type="ECO:0000256" key="11">
    <source>
        <dbReference type="RuleBase" id="RU368034"/>
    </source>
</evidence>
<comment type="similarity">
    <text evidence="2 11">Belongs to the complex I NDUFA13 subunit family.</text>
</comment>
<comment type="caution">
    <text evidence="12">The sequence shown here is derived from an EMBL/GenBank/DDBJ whole genome shotgun (WGS) entry which is preliminary data.</text>
</comment>
<reference evidence="12 13" key="1">
    <citation type="journal article" date="2018" name="Sci. Rep.">
        <title>Raphidocelis subcapitata (=Pseudokirchneriella subcapitata) provides an insight into genome evolution and environmental adaptations in the Sphaeropleales.</title>
        <authorList>
            <person name="Suzuki S."/>
            <person name="Yamaguchi H."/>
            <person name="Nakajima N."/>
            <person name="Kawachi M."/>
        </authorList>
    </citation>
    <scope>NUCLEOTIDE SEQUENCE [LARGE SCALE GENOMIC DNA]</scope>
    <source>
        <strain evidence="12 13">NIES-35</strain>
    </source>
</reference>
<keyword evidence="5 11" id="KW-0812">Transmembrane</keyword>
<evidence type="ECO:0000256" key="1">
    <source>
        <dbReference type="ARBA" id="ARBA00004298"/>
    </source>
</evidence>
<keyword evidence="12" id="KW-0830">Ubiquinone</keyword>
<proteinExistence type="inferred from homology"/>
<evidence type="ECO:0000256" key="6">
    <source>
        <dbReference type="ARBA" id="ARBA00022792"/>
    </source>
</evidence>